<dbReference type="SUPFAM" id="SSF51338">
    <property type="entry name" value="Composite domain of metallo-dependent hydrolases"/>
    <property type="match status" value="1"/>
</dbReference>
<protein>
    <submittedName>
        <fullName evidence="2">Amidohydrolase family protein</fullName>
    </submittedName>
</protein>
<keyword evidence="3" id="KW-1185">Reference proteome</keyword>
<evidence type="ECO:0000313" key="2">
    <source>
        <dbReference type="EMBL" id="GAA4745359.1"/>
    </source>
</evidence>
<dbReference type="SUPFAM" id="SSF51556">
    <property type="entry name" value="Metallo-dependent hydrolases"/>
    <property type="match status" value="1"/>
</dbReference>
<dbReference type="Pfam" id="PF07969">
    <property type="entry name" value="Amidohydro_3"/>
    <property type="match status" value="1"/>
</dbReference>
<dbReference type="Gene3D" id="3.10.310.70">
    <property type="match status" value="1"/>
</dbReference>
<dbReference type="Proteomes" id="UP001500121">
    <property type="component" value="Unassembled WGS sequence"/>
</dbReference>
<dbReference type="EMBL" id="BAABLP010000003">
    <property type="protein sequence ID" value="GAA4745359.1"/>
    <property type="molecule type" value="Genomic_DNA"/>
</dbReference>
<dbReference type="InterPro" id="IPR011059">
    <property type="entry name" value="Metal-dep_hydrolase_composite"/>
</dbReference>
<organism evidence="2 3">
    <name type="scientific">Amnibacterium soli</name>
    <dbReference type="NCBI Taxonomy" id="1282736"/>
    <lineage>
        <taxon>Bacteria</taxon>
        <taxon>Bacillati</taxon>
        <taxon>Actinomycetota</taxon>
        <taxon>Actinomycetes</taxon>
        <taxon>Micrococcales</taxon>
        <taxon>Microbacteriaceae</taxon>
        <taxon>Amnibacterium</taxon>
    </lineage>
</organism>
<evidence type="ECO:0000259" key="1">
    <source>
        <dbReference type="Pfam" id="PF07969"/>
    </source>
</evidence>
<sequence length="480" mass="50064">MTGLLLRRALVGGDPVDVRLVDGVVDAIAPELAAGGAEVVDLDGRAVLRGLWDEHVHVTQAALAAQWVPLGGTRTAAEALSRMATALPALRAGFPDAEVPIVGIGFQDGLWADAPTQAAIDAVAGDRALVLISHDVHAAWLNTLAARRFGVQPGPDGMVREEPAFAVGREVNLHAQGRSASAVRSLLDAAVRRGVVGVVDLEMTWNVDVWRERTADGWRGPRIEAGVYPPDLERAAALGLRTGEPLGADGLLTVGPLKTLIDGALNTRTAYCAEPYPDGGRGLLTVPEAELLALLGRARATGFVPAVHAIGDAAVTVALDAFEAAGLGGRIEHAQLIADADLPRFAALGVAASVQPAHLLDDREVAAEHWPDRTGRAFPLRSLLDAGGSLLFGSDAPVAPLDPWRTLRAAVDRAGAGERPWHPEQRIPLDAALAASTRGRAMPRVGDPADLIALDAPVAAFDPEAVALTVIGGVVRHTRL</sequence>
<dbReference type="InterPro" id="IPR013108">
    <property type="entry name" value="Amidohydro_3"/>
</dbReference>
<reference evidence="3" key="1">
    <citation type="journal article" date="2019" name="Int. J. Syst. Evol. Microbiol.">
        <title>The Global Catalogue of Microorganisms (GCM) 10K type strain sequencing project: providing services to taxonomists for standard genome sequencing and annotation.</title>
        <authorList>
            <consortium name="The Broad Institute Genomics Platform"/>
            <consortium name="The Broad Institute Genome Sequencing Center for Infectious Disease"/>
            <person name="Wu L."/>
            <person name="Ma J."/>
        </authorList>
    </citation>
    <scope>NUCLEOTIDE SEQUENCE [LARGE SCALE GENOMIC DNA]</scope>
    <source>
        <strain evidence="3">JCM 19015</strain>
    </source>
</reference>
<dbReference type="InterPro" id="IPR032466">
    <property type="entry name" value="Metal_Hydrolase"/>
</dbReference>
<dbReference type="Gene3D" id="2.30.40.10">
    <property type="entry name" value="Urease, subunit C, domain 1"/>
    <property type="match status" value="1"/>
</dbReference>
<dbReference type="Gene3D" id="3.20.20.140">
    <property type="entry name" value="Metal-dependent hydrolases"/>
    <property type="match status" value="1"/>
</dbReference>
<dbReference type="PANTHER" id="PTHR22642:SF2">
    <property type="entry name" value="PROTEIN LONG AFTER FAR-RED 3"/>
    <property type="match status" value="1"/>
</dbReference>
<proteinExistence type="predicted"/>
<name>A0ABP8Z389_9MICO</name>
<dbReference type="PANTHER" id="PTHR22642">
    <property type="entry name" value="IMIDAZOLONEPROPIONASE"/>
    <property type="match status" value="1"/>
</dbReference>
<evidence type="ECO:0000313" key="3">
    <source>
        <dbReference type="Proteomes" id="UP001500121"/>
    </source>
</evidence>
<accession>A0ABP8Z389</accession>
<feature type="domain" description="Amidohydrolase 3" evidence="1">
    <location>
        <begin position="38"/>
        <end position="475"/>
    </location>
</feature>
<gene>
    <name evidence="2" type="ORF">GCM10025783_16350</name>
</gene>
<dbReference type="RefSeq" id="WP_345480616.1">
    <property type="nucleotide sequence ID" value="NZ_BAABLP010000003.1"/>
</dbReference>
<comment type="caution">
    <text evidence="2">The sequence shown here is derived from an EMBL/GenBank/DDBJ whole genome shotgun (WGS) entry which is preliminary data.</text>
</comment>